<dbReference type="EMBL" id="OM869509">
    <property type="protein sequence ID" value="UPW40863.1"/>
    <property type="molecule type" value="Genomic_DNA"/>
</dbReference>
<sequence>MLLVSQLYDFTSSSYLPPTYFKNYSEFIRALIDDLRNDKFSLKAFPNDFAFLFQYKYDESTGLFDYCDKAVAIRLVDLLSLIYVDVEKNIFRSTQSIVDSLFSSTYTFSAVDNGVPLYLLPKGDGSITTATLVNCLLCS</sequence>
<protein>
    <submittedName>
        <fullName evidence="1">Nonstructural protein</fullName>
    </submittedName>
</protein>
<dbReference type="InterPro" id="IPR046781">
    <property type="entry name" value="Phage_ORF5"/>
</dbReference>
<evidence type="ECO:0000313" key="1">
    <source>
        <dbReference type="EMBL" id="UPW40863.1"/>
    </source>
</evidence>
<dbReference type="Pfam" id="PF20577">
    <property type="entry name" value="Phage_ORF5"/>
    <property type="match status" value="1"/>
</dbReference>
<name>A0A976N1P2_9VIRU</name>
<reference evidence="1" key="1">
    <citation type="submission" date="2022-02" db="EMBL/GenBank/DDBJ databases">
        <title>Towards deciphering the DNA virus diversity associated with rodent species in the families Cricetidae and Heteromyidae.</title>
        <authorList>
            <person name="Lund M."/>
            <person name="Larsen B.B."/>
            <person name="Gryseels S."/>
            <person name="Kraberger S."/>
            <person name="Rowsey D.M."/>
            <person name="Steger L."/>
            <person name="Yule K.M."/>
            <person name="Upham N.S."/>
            <person name="Worobey M."/>
            <person name="Van Doorslaer K."/>
            <person name="Varsani A."/>
        </authorList>
    </citation>
    <scope>NUCLEOTIDE SEQUENCE</scope>
    <source>
        <strain evidence="1">UA08Rod_6451</strain>
    </source>
</reference>
<proteinExistence type="predicted"/>
<organism evidence="1">
    <name type="scientific">Sigmofec virus UA08Rod_6451</name>
    <dbReference type="NCBI Taxonomy" id="2929230"/>
    <lineage>
        <taxon>Viruses</taxon>
        <taxon>Monodnaviria</taxon>
        <taxon>Sangervirae</taxon>
        <taxon>Phixviricota</taxon>
        <taxon>Malgrandaviricetes</taxon>
        <taxon>Petitvirales</taxon>
        <taxon>Microviridae</taxon>
    </lineage>
</organism>
<accession>A0A976N1P2</accession>